<protein>
    <submittedName>
        <fullName evidence="1">Cytochrome c556</fullName>
    </submittedName>
</protein>
<name>A0ABV2JRM5_9GAMM</name>
<proteinExistence type="predicted"/>
<dbReference type="InterPro" id="IPR010980">
    <property type="entry name" value="Cyt_c/b562"/>
</dbReference>
<dbReference type="PROSITE" id="PS51009">
    <property type="entry name" value="CYTCII"/>
    <property type="match status" value="1"/>
</dbReference>
<evidence type="ECO:0000313" key="2">
    <source>
        <dbReference type="Proteomes" id="UP001549184"/>
    </source>
</evidence>
<dbReference type="SUPFAM" id="SSF47175">
    <property type="entry name" value="Cytochromes"/>
    <property type="match status" value="1"/>
</dbReference>
<dbReference type="InterPro" id="IPR002321">
    <property type="entry name" value="Cyt_c_II"/>
</dbReference>
<organism evidence="1 2">
    <name type="scientific">Dyella japonica</name>
    <dbReference type="NCBI Taxonomy" id="231455"/>
    <lineage>
        <taxon>Bacteria</taxon>
        <taxon>Pseudomonadati</taxon>
        <taxon>Pseudomonadota</taxon>
        <taxon>Gammaproteobacteria</taxon>
        <taxon>Lysobacterales</taxon>
        <taxon>Rhodanobacteraceae</taxon>
        <taxon>Dyella</taxon>
    </lineage>
</organism>
<dbReference type="InterPro" id="IPR015984">
    <property type="entry name" value="Cyt_c_prime_subgr"/>
</dbReference>
<dbReference type="PRINTS" id="PR00608">
    <property type="entry name" value="CYTCHROMECII"/>
</dbReference>
<comment type="caution">
    <text evidence="1">The sequence shown here is derived from an EMBL/GenBank/DDBJ whole genome shotgun (WGS) entry which is preliminary data.</text>
</comment>
<accession>A0ABV2JRM5</accession>
<evidence type="ECO:0000313" key="1">
    <source>
        <dbReference type="EMBL" id="MET3651487.1"/>
    </source>
</evidence>
<dbReference type="Proteomes" id="UP001549184">
    <property type="component" value="Unassembled WGS sequence"/>
</dbReference>
<keyword evidence="2" id="KW-1185">Reference proteome</keyword>
<dbReference type="Gene3D" id="1.20.120.10">
    <property type="entry name" value="Cytochrome c/b562"/>
    <property type="match status" value="1"/>
</dbReference>
<dbReference type="RefSeq" id="WP_354012915.1">
    <property type="nucleotide sequence ID" value="NZ_JBEPMU010000001.1"/>
</dbReference>
<reference evidence="1 2" key="1">
    <citation type="submission" date="2024-06" db="EMBL/GenBank/DDBJ databases">
        <title>Sorghum-associated microbial communities from plants grown in Nebraska, USA.</title>
        <authorList>
            <person name="Schachtman D."/>
        </authorList>
    </citation>
    <scope>NUCLEOTIDE SEQUENCE [LARGE SCALE GENOMIC DNA]</scope>
    <source>
        <strain evidence="1 2">1073</strain>
    </source>
</reference>
<dbReference type="EMBL" id="JBEPMU010000001">
    <property type="protein sequence ID" value="MET3651487.1"/>
    <property type="molecule type" value="Genomic_DNA"/>
</dbReference>
<gene>
    <name evidence="1" type="ORF">ABIC75_001189</name>
</gene>
<dbReference type="Pfam" id="PF01322">
    <property type="entry name" value="Cytochrom_C_2"/>
    <property type="match status" value="1"/>
</dbReference>
<sequence>MAFRCIHREFHGMRSALLIVLGLVIGIVGTVFAMNALHDREPFSHTVMTSMSHHAGALSAAVKAQKCDAVQSRQHLSRLLETQADLSEAFPGVDQPFQDEITKLHDKTQAALQAAPADCAALAAAIKPIGETCQSCHQQYR</sequence>